<sequence length="65" mass="7680">MREYEYVSVDYKKREVIMVGFGISEHREIIDDYAARGYRYVGSIITEVDSNARIRKIDLVFEKDA</sequence>
<dbReference type="Proteomes" id="UP000468327">
    <property type="component" value="Unassembled WGS sequence"/>
</dbReference>
<evidence type="ECO:0000313" key="2">
    <source>
        <dbReference type="EMBL" id="MVN15765.1"/>
    </source>
</evidence>
<reference evidence="2 6" key="5">
    <citation type="submission" date="2019-11" db="EMBL/GenBank/DDBJ databases">
        <title>Whole genome shotgun sequencing (WGS) data from Adlercreutzia equolifaciens ResAG-91, Eggerthella lenta MRI-F36, MRI-F37, MRI-F40, ResAG-49, ResAG-88, ResAG-121, ResAG-145, and Gordonibacter sp. ResAG-5, ResAG-26, ResAG-43, ResAG-50, ResAG-59.</title>
        <authorList>
            <person name="Stoll D.A."/>
            <person name="Danylec N."/>
            <person name="Franz C.M.A.P."/>
            <person name="Huch M."/>
        </authorList>
    </citation>
    <scope>NUCLEOTIDE SEQUENCE [LARGE SCALE GENOMIC DNA]</scope>
    <source>
        <strain evidence="2 6">ResAG-59</strain>
    </source>
</reference>
<dbReference type="Proteomes" id="UP000462865">
    <property type="component" value="Unassembled WGS sequence"/>
</dbReference>
<keyword evidence="6" id="KW-1185">Reference proteome</keyword>
<dbReference type="AlphaFoldDB" id="A0A1Y4FQU1"/>
<comment type="caution">
    <text evidence="2">The sequence shown here is derived from an EMBL/GenBank/DDBJ whole genome shotgun (WGS) entry which is preliminary data.</text>
</comment>
<dbReference type="Pfam" id="PF13783">
    <property type="entry name" value="DUF4177"/>
    <property type="match status" value="1"/>
</dbReference>
<evidence type="ECO:0000313" key="4">
    <source>
        <dbReference type="Proteomes" id="UP000285258"/>
    </source>
</evidence>
<name>A0A1Y4FQU1_9ACTN</name>
<dbReference type="GeneID" id="97355398"/>
<dbReference type="EMBL" id="WKZA01000046">
    <property type="protein sequence ID" value="MSA95376.1"/>
    <property type="molecule type" value="Genomic_DNA"/>
</dbReference>
<accession>A0A1Y4FQU1</accession>
<reference evidence="3" key="2">
    <citation type="journal article" date="2019" name="Int. J. Syst. Evol. Microbiol.">
        <title>Gordonibacter faecihominis is a later heterotypic synonym of Gordonibacter urolithinfaciens.</title>
        <authorList>
            <person name="Danylec N."/>
            <person name="Stoll D.A."/>
            <person name="Huch M."/>
        </authorList>
    </citation>
    <scope>NUCLEOTIDE SEQUENCE</scope>
    <source>
        <strain evidence="3">DSM 27213</strain>
    </source>
</reference>
<proteinExistence type="predicted"/>
<evidence type="ECO:0000313" key="5">
    <source>
        <dbReference type="Proteomes" id="UP000462865"/>
    </source>
</evidence>
<evidence type="ECO:0000313" key="3">
    <source>
        <dbReference type="EMBL" id="ROT91123.1"/>
    </source>
</evidence>
<evidence type="ECO:0000313" key="1">
    <source>
        <dbReference type="EMBL" id="MSA95376.1"/>
    </source>
</evidence>
<organism evidence="2 6">
    <name type="scientific">Gordonibacter urolithinfaciens</name>
    <dbReference type="NCBI Taxonomy" id="1335613"/>
    <lineage>
        <taxon>Bacteria</taxon>
        <taxon>Bacillati</taxon>
        <taxon>Actinomycetota</taxon>
        <taxon>Coriobacteriia</taxon>
        <taxon>Eggerthellales</taxon>
        <taxon>Eggerthellaceae</taxon>
        <taxon>Gordonibacter</taxon>
    </lineage>
</organism>
<gene>
    <name evidence="3" type="ORF">DMP12_03730</name>
    <name evidence="1" type="ORF">GKG38_09990</name>
    <name evidence="2" type="ORF">GO738_10485</name>
</gene>
<protein>
    <submittedName>
        <fullName evidence="2">DUF4177 domain-containing protein</fullName>
    </submittedName>
</protein>
<evidence type="ECO:0000313" key="6">
    <source>
        <dbReference type="Proteomes" id="UP000468327"/>
    </source>
</evidence>
<dbReference type="EMBL" id="WPOC01000017">
    <property type="protein sequence ID" value="MVN15765.1"/>
    <property type="molecule type" value="Genomic_DNA"/>
</dbReference>
<dbReference type="InterPro" id="IPR025234">
    <property type="entry name" value="YjzH-like"/>
</dbReference>
<reference evidence="4" key="1">
    <citation type="submission" date="2018-05" db="EMBL/GenBank/DDBJ databases">
        <title>Genome Sequencing of selected type strains of the family Eggerthellaceae.</title>
        <authorList>
            <person name="Danylec N."/>
            <person name="Stoll D.A."/>
            <person name="Doetsch A."/>
            <person name="Huch M."/>
        </authorList>
    </citation>
    <scope>NUCLEOTIDE SEQUENCE [LARGE SCALE GENOMIC DNA]</scope>
    <source>
        <strain evidence="4">DSM 27213</strain>
    </source>
</reference>
<reference evidence="3" key="3">
    <citation type="journal article" date="2019" name="Microbiol. Resour. Announc.">
        <title>Draft Genome Sequences of Type Strains of Gordonibacter faecihominis, Paraeggerthella hongkongensis, Parvibacter caecicola,Slackia equolifaciens, Slackia faecicanis, and Slackia isoflavoniconvertens.</title>
        <authorList>
            <person name="Danylec N."/>
            <person name="Stoll D.A."/>
            <person name="Dotsch A."/>
            <person name="Huch M."/>
        </authorList>
    </citation>
    <scope>NUCLEOTIDE SEQUENCE</scope>
    <source>
        <strain evidence="3">DSM 27213</strain>
    </source>
</reference>
<reference evidence="1 5" key="4">
    <citation type="journal article" date="2019" name="Nat. Med.">
        <title>A library of human gut bacterial isolates paired with longitudinal multiomics data enables mechanistic microbiome research.</title>
        <authorList>
            <person name="Poyet M."/>
            <person name="Groussin M."/>
            <person name="Gibbons S.M."/>
            <person name="Avila-Pacheco J."/>
            <person name="Jiang X."/>
            <person name="Kearney S.M."/>
            <person name="Perrotta A.R."/>
            <person name="Berdy B."/>
            <person name="Zhao S."/>
            <person name="Lieberman T.D."/>
            <person name="Swanson P.K."/>
            <person name="Smith M."/>
            <person name="Roesemann S."/>
            <person name="Alexander J.E."/>
            <person name="Rich S.A."/>
            <person name="Livny J."/>
            <person name="Vlamakis H."/>
            <person name="Clish C."/>
            <person name="Bullock K."/>
            <person name="Deik A."/>
            <person name="Scott J."/>
            <person name="Pierce K.A."/>
            <person name="Xavier R.J."/>
            <person name="Alm E.J."/>
        </authorList>
    </citation>
    <scope>NUCLEOTIDE SEQUENCE [LARGE SCALE GENOMIC DNA]</scope>
    <source>
        <strain evidence="1 5">BIOML-A1</strain>
    </source>
</reference>
<dbReference type="EMBL" id="QIBW01000003">
    <property type="protein sequence ID" value="ROT91123.1"/>
    <property type="molecule type" value="Genomic_DNA"/>
</dbReference>
<dbReference type="Proteomes" id="UP000285258">
    <property type="component" value="Unassembled WGS sequence"/>
</dbReference>
<dbReference type="RefSeq" id="WP_087191774.1">
    <property type="nucleotide sequence ID" value="NZ_BAABZN010000001.1"/>
</dbReference>